<dbReference type="GO" id="GO:0005737">
    <property type="term" value="C:cytoplasm"/>
    <property type="evidence" value="ECO:0007669"/>
    <property type="project" value="UniProtKB-SubCell"/>
</dbReference>
<keyword evidence="4 6" id="KW-0802">TPR repeat</keyword>
<evidence type="ECO:0000313" key="8">
    <source>
        <dbReference type="Proteomes" id="UP001319200"/>
    </source>
</evidence>
<organism evidence="7 8">
    <name type="scientific">Chryseosolibacter histidini</name>
    <dbReference type="NCBI Taxonomy" id="2782349"/>
    <lineage>
        <taxon>Bacteria</taxon>
        <taxon>Pseudomonadati</taxon>
        <taxon>Bacteroidota</taxon>
        <taxon>Cytophagia</taxon>
        <taxon>Cytophagales</taxon>
        <taxon>Chryseotaleaceae</taxon>
        <taxon>Chryseosolibacter</taxon>
    </lineage>
</organism>
<comment type="caution">
    <text evidence="7">The sequence shown here is derived from an EMBL/GenBank/DDBJ whole genome shotgun (WGS) entry which is preliminary data.</text>
</comment>
<dbReference type="AlphaFoldDB" id="A0AAP2DQV8"/>
<dbReference type="Pfam" id="PF13424">
    <property type="entry name" value="TPR_12"/>
    <property type="match status" value="1"/>
</dbReference>
<dbReference type="SUPFAM" id="SSF48452">
    <property type="entry name" value="TPR-like"/>
    <property type="match status" value="1"/>
</dbReference>
<reference evidence="7 8" key="1">
    <citation type="submission" date="2021-05" db="EMBL/GenBank/DDBJ databases">
        <title>A Polyphasic approach of four new species of the genus Ohtaekwangia: Ohtaekwangia histidinii sp. nov., Ohtaekwangia cretensis sp. nov., Ohtaekwangia indiensis sp. nov., Ohtaekwangia reichenbachii sp. nov. from diverse environment.</title>
        <authorList>
            <person name="Octaviana S."/>
        </authorList>
    </citation>
    <scope>NUCLEOTIDE SEQUENCE [LARGE SCALE GENOMIC DNA]</scope>
    <source>
        <strain evidence="7 8">PWU4</strain>
    </source>
</reference>
<name>A0AAP2DQV8_9BACT</name>
<proteinExistence type="inferred from homology"/>
<keyword evidence="8" id="KW-1185">Reference proteome</keyword>
<accession>A0AAP2DQV8</accession>
<evidence type="ECO:0000256" key="1">
    <source>
        <dbReference type="ARBA" id="ARBA00004496"/>
    </source>
</evidence>
<dbReference type="RefSeq" id="WP_254167219.1">
    <property type="nucleotide sequence ID" value="NZ_JAHESF010000024.1"/>
</dbReference>
<dbReference type="PROSITE" id="PS50005">
    <property type="entry name" value="TPR"/>
    <property type="match status" value="1"/>
</dbReference>
<dbReference type="EMBL" id="JAHESF010000024">
    <property type="protein sequence ID" value="MBT1699342.1"/>
    <property type="molecule type" value="Genomic_DNA"/>
</dbReference>
<keyword evidence="2" id="KW-0963">Cytoplasm</keyword>
<feature type="repeat" description="TPR" evidence="6">
    <location>
        <begin position="162"/>
        <end position="195"/>
    </location>
</feature>
<keyword evidence="3" id="KW-0677">Repeat</keyword>
<comment type="subcellular location">
    <subcellularLocation>
        <location evidence="1">Cytoplasm</location>
    </subcellularLocation>
</comment>
<evidence type="ECO:0000256" key="3">
    <source>
        <dbReference type="ARBA" id="ARBA00022737"/>
    </source>
</evidence>
<dbReference type="SMART" id="SM00028">
    <property type="entry name" value="TPR"/>
    <property type="match status" value="4"/>
</dbReference>
<evidence type="ECO:0000256" key="6">
    <source>
        <dbReference type="PROSITE-ProRule" id="PRU00339"/>
    </source>
</evidence>
<dbReference type="InterPro" id="IPR011990">
    <property type="entry name" value="TPR-like_helical_dom_sf"/>
</dbReference>
<dbReference type="Gene3D" id="1.25.40.10">
    <property type="entry name" value="Tetratricopeptide repeat domain"/>
    <property type="match status" value="2"/>
</dbReference>
<comment type="similarity">
    <text evidence="5">Belongs to the Rap family.</text>
</comment>
<evidence type="ECO:0000256" key="4">
    <source>
        <dbReference type="ARBA" id="ARBA00022803"/>
    </source>
</evidence>
<dbReference type="Proteomes" id="UP001319200">
    <property type="component" value="Unassembled WGS sequence"/>
</dbReference>
<protein>
    <submittedName>
        <fullName evidence="7">Tetratricopeptide repeat protein</fullName>
    </submittedName>
</protein>
<dbReference type="InterPro" id="IPR051476">
    <property type="entry name" value="Bac_ResReg_Asp_Phosphatase"/>
</dbReference>
<evidence type="ECO:0000313" key="7">
    <source>
        <dbReference type="EMBL" id="MBT1699342.1"/>
    </source>
</evidence>
<dbReference type="PANTHER" id="PTHR46630">
    <property type="entry name" value="TETRATRICOPEPTIDE REPEAT PROTEIN 29"/>
    <property type="match status" value="1"/>
</dbReference>
<evidence type="ECO:0000256" key="5">
    <source>
        <dbReference type="ARBA" id="ARBA00038253"/>
    </source>
</evidence>
<evidence type="ECO:0000256" key="2">
    <source>
        <dbReference type="ARBA" id="ARBA00022490"/>
    </source>
</evidence>
<dbReference type="PANTHER" id="PTHR46630:SF1">
    <property type="entry name" value="TETRATRICOPEPTIDE REPEAT PROTEIN 29"/>
    <property type="match status" value="1"/>
</dbReference>
<sequence length="299" mass="34052">MTFKTTGIILFLILISFNTRCQNRKIDSLKLLVPKREGIDKANVLYHLGRQYNLIDQNIPAVITALEGYEIARNLNDSLMIVQNGRIAAAGLRSNGEVDSAIRIYERILPLSMKYKKSLPHLFILNGLALCYTFTAEYDKALPLFFQYLEGNRNSHNAGGESMALNNIGLVYYKLKDYRKAKGFFVEAIALKRKINDNYDLGAAFINLGLCDAYLGNYADAKENVLKGLKVNDNNSSAYEFVCAEFAMGVIYFGLREYGNAEHHFLKSYHLAEKNDYGRFQFDNVDYLSQMYLMQKPCQ</sequence>
<gene>
    <name evidence="7" type="ORF">KK083_20770</name>
</gene>
<dbReference type="InterPro" id="IPR019734">
    <property type="entry name" value="TPR_rpt"/>
</dbReference>